<accession>A0A397EXY0</accession>
<feature type="domain" description="PPM-type phosphatase" evidence="1">
    <location>
        <begin position="1"/>
        <end position="68"/>
    </location>
</feature>
<protein>
    <recommendedName>
        <fullName evidence="1">PPM-type phosphatase domain-containing protein</fullName>
    </recommendedName>
</protein>
<organism evidence="2 3">
    <name type="scientific">Aphanomyces astaci</name>
    <name type="common">Crayfish plague agent</name>
    <dbReference type="NCBI Taxonomy" id="112090"/>
    <lineage>
        <taxon>Eukaryota</taxon>
        <taxon>Sar</taxon>
        <taxon>Stramenopiles</taxon>
        <taxon>Oomycota</taxon>
        <taxon>Saprolegniomycetes</taxon>
        <taxon>Saprolegniales</taxon>
        <taxon>Verrucalvaceae</taxon>
        <taxon>Aphanomyces</taxon>
    </lineage>
</organism>
<reference evidence="2 3" key="1">
    <citation type="submission" date="2018-08" db="EMBL/GenBank/DDBJ databases">
        <title>Aphanomyces genome sequencing and annotation.</title>
        <authorList>
            <person name="Minardi D."/>
            <person name="Oidtmann B."/>
            <person name="Van Der Giezen M."/>
            <person name="Studholme D.J."/>
        </authorList>
    </citation>
    <scope>NUCLEOTIDE SEQUENCE [LARGE SCALE GENOMIC DNA]</scope>
    <source>
        <strain evidence="2 3">197901</strain>
    </source>
</reference>
<dbReference type="InterPro" id="IPR001932">
    <property type="entry name" value="PPM-type_phosphatase-like_dom"/>
</dbReference>
<dbReference type="InterPro" id="IPR036457">
    <property type="entry name" value="PPM-type-like_dom_sf"/>
</dbReference>
<feature type="non-terminal residue" evidence="2">
    <location>
        <position position="1"/>
    </location>
</feature>
<proteinExistence type="predicted"/>
<gene>
    <name evidence="2" type="ORF">DYB31_014831</name>
</gene>
<sequence>EFEITPEIEFFVLACDGLWDTITSQEAVTHVREKLLQNLSMKDISYSLADLAIRSGSLDNVSVVVTLLQDRSSIT</sequence>
<evidence type="ECO:0000259" key="1">
    <source>
        <dbReference type="PROSITE" id="PS51746"/>
    </source>
</evidence>
<dbReference type="EMBL" id="QUTE01012315">
    <property type="protein sequence ID" value="RHZ07518.1"/>
    <property type="molecule type" value="Genomic_DNA"/>
</dbReference>
<comment type="caution">
    <text evidence="2">The sequence shown here is derived from an EMBL/GenBank/DDBJ whole genome shotgun (WGS) entry which is preliminary data.</text>
</comment>
<dbReference type="Gene3D" id="3.60.40.10">
    <property type="entry name" value="PPM-type phosphatase domain"/>
    <property type="match status" value="1"/>
</dbReference>
<evidence type="ECO:0000313" key="3">
    <source>
        <dbReference type="Proteomes" id="UP000266196"/>
    </source>
</evidence>
<dbReference type="PROSITE" id="PS51746">
    <property type="entry name" value="PPM_2"/>
    <property type="match status" value="1"/>
</dbReference>
<name>A0A397EXY0_APHAT</name>
<dbReference type="Proteomes" id="UP000266196">
    <property type="component" value="Unassembled WGS sequence"/>
</dbReference>
<dbReference type="Pfam" id="PF00481">
    <property type="entry name" value="PP2C"/>
    <property type="match status" value="1"/>
</dbReference>
<evidence type="ECO:0000313" key="2">
    <source>
        <dbReference type="EMBL" id="RHZ07518.1"/>
    </source>
</evidence>
<dbReference type="AlphaFoldDB" id="A0A397EXY0"/>
<dbReference type="SUPFAM" id="SSF81606">
    <property type="entry name" value="PP2C-like"/>
    <property type="match status" value="1"/>
</dbReference>